<dbReference type="EMBL" id="SOCA01000005">
    <property type="protein sequence ID" value="TDU69251.1"/>
    <property type="molecule type" value="Genomic_DNA"/>
</dbReference>
<organism evidence="2 3">
    <name type="scientific">Prosthecobacter fusiformis</name>
    <dbReference type="NCBI Taxonomy" id="48464"/>
    <lineage>
        <taxon>Bacteria</taxon>
        <taxon>Pseudomonadati</taxon>
        <taxon>Verrucomicrobiota</taxon>
        <taxon>Verrucomicrobiia</taxon>
        <taxon>Verrucomicrobiales</taxon>
        <taxon>Verrucomicrobiaceae</taxon>
        <taxon>Prosthecobacter</taxon>
    </lineage>
</organism>
<sequence length="151" mass="17023">MPLSPTSFLHRMTALLTGLMLLLSAPLSHATIDDAHSFAMEAAVPFVEQGFIVREDYWNGEVKSGQKLMVRHQMFKGNEYAFWLGTAQDDVTFELQVLDETGKEIELDFKSQGMFATVRVNPPKTGTYSVVFSLTSKKEKGVYWALAYGYR</sequence>
<reference evidence="2 3" key="1">
    <citation type="submission" date="2019-03" db="EMBL/GenBank/DDBJ databases">
        <title>Genomic Encyclopedia of Archaeal and Bacterial Type Strains, Phase II (KMG-II): from individual species to whole genera.</title>
        <authorList>
            <person name="Goeker M."/>
        </authorList>
    </citation>
    <scope>NUCLEOTIDE SEQUENCE [LARGE SCALE GENOMIC DNA]</scope>
    <source>
        <strain evidence="2 3">ATCC 25309</strain>
    </source>
</reference>
<dbReference type="AlphaFoldDB" id="A0A4R7RUC3"/>
<feature type="chain" id="PRO_5020936839" evidence="1">
    <location>
        <begin position="31"/>
        <end position="151"/>
    </location>
</feature>
<evidence type="ECO:0000313" key="3">
    <source>
        <dbReference type="Proteomes" id="UP000295662"/>
    </source>
</evidence>
<name>A0A4R7RUC3_9BACT</name>
<evidence type="ECO:0000313" key="2">
    <source>
        <dbReference type="EMBL" id="TDU69251.1"/>
    </source>
</evidence>
<evidence type="ECO:0000256" key="1">
    <source>
        <dbReference type="SAM" id="SignalP"/>
    </source>
</evidence>
<gene>
    <name evidence="2" type="ORF">EI77_02899</name>
</gene>
<feature type="signal peptide" evidence="1">
    <location>
        <begin position="1"/>
        <end position="30"/>
    </location>
</feature>
<accession>A0A4R7RUC3</accession>
<protein>
    <submittedName>
        <fullName evidence="2">Uncharacterized protein</fullName>
    </submittedName>
</protein>
<keyword evidence="3" id="KW-1185">Reference proteome</keyword>
<comment type="caution">
    <text evidence="2">The sequence shown here is derived from an EMBL/GenBank/DDBJ whole genome shotgun (WGS) entry which is preliminary data.</text>
</comment>
<keyword evidence="1" id="KW-0732">Signal</keyword>
<proteinExistence type="predicted"/>
<dbReference type="Proteomes" id="UP000295662">
    <property type="component" value="Unassembled WGS sequence"/>
</dbReference>